<evidence type="ECO:0000259" key="3">
    <source>
        <dbReference type="Pfam" id="PF00561"/>
    </source>
</evidence>
<reference evidence="4" key="1">
    <citation type="submission" date="2020-11" db="EMBL/GenBank/DDBJ databases">
        <title>Bacterial whole genome sequence for Panacibacter sp. DH6.</title>
        <authorList>
            <person name="Le V."/>
            <person name="Ko S."/>
            <person name="Ahn C.-Y."/>
            <person name="Oh H.-M."/>
        </authorList>
    </citation>
    <scope>NUCLEOTIDE SEQUENCE</scope>
    <source>
        <strain evidence="4">DH6</strain>
    </source>
</reference>
<dbReference type="InterPro" id="IPR029058">
    <property type="entry name" value="AB_hydrolase_fold"/>
</dbReference>
<dbReference type="Gene3D" id="3.40.50.1820">
    <property type="entry name" value="alpha/beta hydrolase"/>
    <property type="match status" value="1"/>
</dbReference>
<protein>
    <submittedName>
        <fullName evidence="4">Alpha/beta hydrolase</fullName>
    </submittedName>
</protein>
<dbReference type="PRINTS" id="PR00793">
    <property type="entry name" value="PROAMNOPTASE"/>
</dbReference>
<keyword evidence="5" id="KW-1185">Reference proteome</keyword>
<keyword evidence="2 4" id="KW-0378">Hydrolase</keyword>
<dbReference type="PANTHER" id="PTHR43798">
    <property type="entry name" value="MONOACYLGLYCEROL LIPASE"/>
    <property type="match status" value="1"/>
</dbReference>
<dbReference type="AlphaFoldDB" id="A0A931GYA8"/>
<dbReference type="GO" id="GO:0008233">
    <property type="term" value="F:peptidase activity"/>
    <property type="evidence" value="ECO:0007669"/>
    <property type="project" value="InterPro"/>
</dbReference>
<dbReference type="Pfam" id="PF00561">
    <property type="entry name" value="Abhydrolase_1"/>
    <property type="match status" value="1"/>
</dbReference>
<accession>A0A931GYA8</accession>
<dbReference type="InterPro" id="IPR000073">
    <property type="entry name" value="AB_hydrolase_1"/>
</dbReference>
<evidence type="ECO:0000256" key="1">
    <source>
        <dbReference type="ARBA" id="ARBA00010088"/>
    </source>
</evidence>
<dbReference type="InterPro" id="IPR050266">
    <property type="entry name" value="AB_hydrolase_sf"/>
</dbReference>
<dbReference type="Proteomes" id="UP000628448">
    <property type="component" value="Unassembled WGS sequence"/>
</dbReference>
<comment type="caution">
    <text evidence="4">The sequence shown here is derived from an EMBL/GenBank/DDBJ whole genome shotgun (WGS) entry which is preliminary data.</text>
</comment>
<dbReference type="PANTHER" id="PTHR43798:SF33">
    <property type="entry name" value="HYDROLASE, PUTATIVE (AFU_ORTHOLOGUE AFUA_2G14860)-RELATED"/>
    <property type="match status" value="1"/>
</dbReference>
<evidence type="ECO:0000313" key="4">
    <source>
        <dbReference type="EMBL" id="MBG9375072.1"/>
    </source>
</evidence>
<sequence length="299" mass="33126">MHSGSAIAYTKLNAKGTQKPYPVIYLHGGPGGHYSNDNIATLQVLADSGYTVYLYDQVGGGNSSRLEHIRDYTVQRHIAELEEVIEKTGAEKVILIGQSWGAILGTLYLVDHSDKVDKIILTCPGPIYPYNDRAVKEKIPDSLHFKTPHYSNKDGNILAANLRTDAMAFMATNFGKKLAGDAEADAFAAYSNALVNRSCVCDTANISKLNREAGNGYYAQLMTYLNLTKITDKRNIFRNTGTKMLVMKGACDNQPWDATNEYLALFKNSRLMFIPGAGHFIFIEQPQLYTSYILGFLNE</sequence>
<evidence type="ECO:0000313" key="5">
    <source>
        <dbReference type="Proteomes" id="UP000628448"/>
    </source>
</evidence>
<feature type="domain" description="AB hydrolase-1" evidence="3">
    <location>
        <begin position="21"/>
        <end position="286"/>
    </location>
</feature>
<dbReference type="RefSeq" id="WP_196989148.1">
    <property type="nucleotide sequence ID" value="NZ_JADWYR010000001.1"/>
</dbReference>
<name>A0A931GYA8_9BACT</name>
<evidence type="ECO:0000256" key="2">
    <source>
        <dbReference type="ARBA" id="ARBA00022801"/>
    </source>
</evidence>
<organism evidence="4 5">
    <name type="scientific">Panacibacter microcysteis</name>
    <dbReference type="NCBI Taxonomy" id="2793269"/>
    <lineage>
        <taxon>Bacteria</taxon>
        <taxon>Pseudomonadati</taxon>
        <taxon>Bacteroidota</taxon>
        <taxon>Chitinophagia</taxon>
        <taxon>Chitinophagales</taxon>
        <taxon>Chitinophagaceae</taxon>
        <taxon>Panacibacter</taxon>
    </lineage>
</organism>
<gene>
    <name evidence="4" type="ORF">I5907_02450</name>
</gene>
<dbReference type="GO" id="GO:0006508">
    <property type="term" value="P:proteolysis"/>
    <property type="evidence" value="ECO:0007669"/>
    <property type="project" value="InterPro"/>
</dbReference>
<comment type="similarity">
    <text evidence="1">Belongs to the peptidase S33 family.</text>
</comment>
<dbReference type="GO" id="GO:0016020">
    <property type="term" value="C:membrane"/>
    <property type="evidence" value="ECO:0007669"/>
    <property type="project" value="TreeGrafter"/>
</dbReference>
<dbReference type="SUPFAM" id="SSF53474">
    <property type="entry name" value="alpha/beta-Hydrolases"/>
    <property type="match status" value="1"/>
</dbReference>
<proteinExistence type="inferred from homology"/>
<dbReference type="EMBL" id="JADWYR010000001">
    <property type="protein sequence ID" value="MBG9375072.1"/>
    <property type="molecule type" value="Genomic_DNA"/>
</dbReference>
<dbReference type="InterPro" id="IPR002410">
    <property type="entry name" value="Peptidase_S33"/>
</dbReference>